<comment type="cofactor">
    <cofactor evidence="1 12">
        <name>FAD</name>
        <dbReference type="ChEBI" id="CHEBI:57692"/>
    </cofactor>
</comment>
<evidence type="ECO:0000256" key="5">
    <source>
        <dbReference type="ARBA" id="ARBA00012312"/>
    </source>
</evidence>
<evidence type="ECO:0000256" key="9">
    <source>
        <dbReference type="ARBA" id="ARBA00022989"/>
    </source>
</evidence>
<gene>
    <name evidence="15" type="ORF">MICPUCDRAFT_49604</name>
</gene>
<evidence type="ECO:0000256" key="8">
    <source>
        <dbReference type="ARBA" id="ARBA00022827"/>
    </source>
</evidence>
<dbReference type="PANTHER" id="PTHR10835">
    <property type="entry name" value="SQUALENE MONOOXYGENASE"/>
    <property type="match status" value="1"/>
</dbReference>
<dbReference type="EC" id="1.14.14.17" evidence="5 12"/>
<evidence type="ECO:0000256" key="7">
    <source>
        <dbReference type="ARBA" id="ARBA00022692"/>
    </source>
</evidence>
<keyword evidence="8 12" id="KW-0274">FAD</keyword>
<dbReference type="OrthoDB" id="1678617at2759"/>
<dbReference type="eggNOG" id="KOG1298">
    <property type="taxonomic scope" value="Eukaryota"/>
</dbReference>
<dbReference type="PRINTS" id="PR00420">
    <property type="entry name" value="RNGMNOXGNASE"/>
</dbReference>
<evidence type="ECO:0000256" key="10">
    <source>
        <dbReference type="ARBA" id="ARBA00023002"/>
    </source>
</evidence>
<dbReference type="Pfam" id="PF08491">
    <property type="entry name" value="SE"/>
    <property type="match status" value="1"/>
</dbReference>
<comment type="pathway">
    <text evidence="3">Terpene metabolism; lanosterol biosynthesis; lanosterol from farnesyl diphosphate: step 2/3.</text>
</comment>
<accession>C1MS21</accession>
<reference evidence="15 16" key="1">
    <citation type="journal article" date="2009" name="Science">
        <title>Green evolution and dynamic adaptations revealed by genomes of the marine picoeukaryotes Micromonas.</title>
        <authorList>
            <person name="Worden A.Z."/>
            <person name="Lee J.H."/>
            <person name="Mock T."/>
            <person name="Rouze P."/>
            <person name="Simmons M.P."/>
            <person name="Aerts A.L."/>
            <person name="Allen A.E."/>
            <person name="Cuvelier M.L."/>
            <person name="Derelle E."/>
            <person name="Everett M.V."/>
            <person name="Foulon E."/>
            <person name="Grimwood J."/>
            <person name="Gundlach H."/>
            <person name="Henrissat B."/>
            <person name="Napoli C."/>
            <person name="McDonald S.M."/>
            <person name="Parker M.S."/>
            <person name="Rombauts S."/>
            <person name="Salamov A."/>
            <person name="Von Dassow P."/>
            <person name="Badger J.H."/>
            <person name="Coutinho P.M."/>
            <person name="Demir E."/>
            <person name="Dubchak I."/>
            <person name="Gentemann C."/>
            <person name="Eikrem W."/>
            <person name="Gready J.E."/>
            <person name="John U."/>
            <person name="Lanier W."/>
            <person name="Lindquist E.A."/>
            <person name="Lucas S."/>
            <person name="Mayer K.F."/>
            <person name="Moreau H."/>
            <person name="Not F."/>
            <person name="Otillar R."/>
            <person name="Panaud O."/>
            <person name="Pangilinan J."/>
            <person name="Paulsen I."/>
            <person name="Piegu B."/>
            <person name="Poliakov A."/>
            <person name="Robbens S."/>
            <person name="Schmutz J."/>
            <person name="Toulza E."/>
            <person name="Wyss T."/>
            <person name="Zelensky A."/>
            <person name="Zhou K."/>
            <person name="Armbrust E.V."/>
            <person name="Bhattacharya D."/>
            <person name="Goodenough U.W."/>
            <person name="Van de Peer Y."/>
            <person name="Grigoriev I.V."/>
        </authorList>
    </citation>
    <scope>NUCLEOTIDE SEQUENCE [LARGE SCALE GENOMIC DNA]</scope>
    <source>
        <strain evidence="15 16">CCMP1545</strain>
    </source>
</reference>
<evidence type="ECO:0000313" key="15">
    <source>
        <dbReference type="EMBL" id="EEH57065.1"/>
    </source>
</evidence>
<keyword evidence="9" id="KW-1133">Transmembrane helix</keyword>
<dbReference type="GO" id="GO:0016020">
    <property type="term" value="C:membrane"/>
    <property type="evidence" value="ECO:0007669"/>
    <property type="project" value="UniProtKB-SubCell"/>
</dbReference>
<evidence type="ECO:0000256" key="4">
    <source>
        <dbReference type="ARBA" id="ARBA00008802"/>
    </source>
</evidence>
<dbReference type="KEGG" id="mpp:MICPUCDRAFT_49604"/>
<sequence>MGRGGEATVSGGSGFEWDVIVVGAGVAGASLAYTLGNEGRRVLLLERDLSEPVRIVGELLQPGGYLKLKELGLAHCVDKIDAQKVYGYAMYKDDGEALVGYPLEGRGDDVAGRSFHNGRFVMRLREAARGCDRVDLRQATVKKLLAQDGAEWTAESGGVIGGVRAAVKDGGEERSFMAPLTVVCDGYFSSFRKKLTPAASPVSPSTFVGIIMEGKPDDLLPRPGHGHVILGDPSPVLFYPISSKEVRCLVDIPAHVKMPSVASGAMAAYVLEKIVPQVPEKLRAPLTKAVNEGSFKSMMNKTMPAQPSRTPGAVLLGDAFNMRHPLTGGGMTVAFSDVVTMKSMLAPLPSFEDDAAVGERVDAFYAHRTRPALTINTLANALYKVFCSSGDASMEEMRRACFEYLRLGGSMSSGPIALLGGLETNPLKLVAHFFSVALFGVGRLMVPLPTPGRIWKGCNLLAGAVKIIAPIAWGEGIVRMFVPSGMRERWGYI</sequence>
<feature type="domain" description="FAD dependent oxidoreductase" evidence="13">
    <location>
        <begin position="18"/>
        <end position="48"/>
    </location>
</feature>
<proteinExistence type="inferred from homology"/>
<dbReference type="GO" id="GO:0050660">
    <property type="term" value="F:flavin adenine dinucleotide binding"/>
    <property type="evidence" value="ECO:0007669"/>
    <property type="project" value="UniProtKB-UniRule"/>
</dbReference>
<dbReference type="Pfam" id="PF01266">
    <property type="entry name" value="DAO"/>
    <property type="match status" value="1"/>
</dbReference>
<dbReference type="UniPathway" id="UPA00767">
    <property type="reaction ID" value="UER00752"/>
</dbReference>
<dbReference type="GO" id="GO:0016126">
    <property type="term" value="P:sterol biosynthetic process"/>
    <property type="evidence" value="ECO:0007669"/>
    <property type="project" value="UniProtKB-UniRule"/>
</dbReference>
<dbReference type="GO" id="GO:0005783">
    <property type="term" value="C:endoplasmic reticulum"/>
    <property type="evidence" value="ECO:0007669"/>
    <property type="project" value="TreeGrafter"/>
</dbReference>
<dbReference type="RefSeq" id="XP_003058610.1">
    <property type="nucleotide sequence ID" value="XM_003058564.1"/>
</dbReference>
<dbReference type="AlphaFoldDB" id="C1MS21"/>
<evidence type="ECO:0000259" key="14">
    <source>
        <dbReference type="Pfam" id="PF08491"/>
    </source>
</evidence>
<evidence type="ECO:0000256" key="1">
    <source>
        <dbReference type="ARBA" id="ARBA00001974"/>
    </source>
</evidence>
<dbReference type="Proteomes" id="UP000001876">
    <property type="component" value="Unassembled WGS sequence"/>
</dbReference>
<evidence type="ECO:0000256" key="6">
    <source>
        <dbReference type="ARBA" id="ARBA00022630"/>
    </source>
</evidence>
<dbReference type="STRING" id="564608.C1MS21"/>
<dbReference type="EMBL" id="GG663739">
    <property type="protein sequence ID" value="EEH57065.1"/>
    <property type="molecule type" value="Genomic_DNA"/>
</dbReference>
<evidence type="ECO:0000256" key="3">
    <source>
        <dbReference type="ARBA" id="ARBA00005018"/>
    </source>
</evidence>
<keyword evidence="11" id="KW-0472">Membrane</keyword>
<evidence type="ECO:0000256" key="11">
    <source>
        <dbReference type="ARBA" id="ARBA00023136"/>
    </source>
</evidence>
<feature type="domain" description="Squalene epoxidase" evidence="14">
    <location>
        <begin position="178"/>
        <end position="451"/>
    </location>
</feature>
<comment type="function">
    <text evidence="12">Catalyzes the stereospecific oxidation of squalene to (S)-2,3-epoxysqualene, and is considered to be a rate-limiting enzyme in steroid biosynthesis.</text>
</comment>
<dbReference type="Gene3D" id="3.50.50.60">
    <property type="entry name" value="FAD/NAD(P)-binding domain"/>
    <property type="match status" value="1"/>
</dbReference>
<evidence type="ECO:0000313" key="16">
    <source>
        <dbReference type="Proteomes" id="UP000001876"/>
    </source>
</evidence>
<dbReference type="GO" id="GO:0004506">
    <property type="term" value="F:squalene monooxygenase activity"/>
    <property type="evidence" value="ECO:0007669"/>
    <property type="project" value="UniProtKB-UniRule"/>
</dbReference>
<comment type="similarity">
    <text evidence="4 12">Belongs to the squalene monooxygenase family.</text>
</comment>
<evidence type="ECO:0000256" key="2">
    <source>
        <dbReference type="ARBA" id="ARBA00004141"/>
    </source>
</evidence>
<keyword evidence="7" id="KW-0812">Transmembrane</keyword>
<dbReference type="GeneID" id="9684410"/>
<dbReference type="InterPro" id="IPR036188">
    <property type="entry name" value="FAD/NAD-bd_sf"/>
</dbReference>
<protein>
    <recommendedName>
        <fullName evidence="5 12">Squalene monooxygenase</fullName>
        <ecNumber evidence="5 12">1.14.14.17</ecNumber>
    </recommendedName>
</protein>
<evidence type="ECO:0000259" key="13">
    <source>
        <dbReference type="Pfam" id="PF01266"/>
    </source>
</evidence>
<keyword evidence="10 12" id="KW-0560">Oxidoreductase</keyword>
<comment type="subcellular location">
    <subcellularLocation>
        <location evidence="2 12">Membrane</location>
        <topology evidence="2 12">Multi-pass membrane protein</topology>
    </subcellularLocation>
</comment>
<dbReference type="InterPro" id="IPR040125">
    <property type="entry name" value="Squalene_monox"/>
</dbReference>
<keyword evidence="16" id="KW-1185">Reference proteome</keyword>
<evidence type="ECO:0000256" key="12">
    <source>
        <dbReference type="RuleBase" id="RU367121"/>
    </source>
</evidence>
<keyword evidence="6 12" id="KW-0285">Flavoprotein</keyword>
<dbReference type="OMA" id="AKRTFYW"/>
<comment type="catalytic activity">
    <reaction evidence="12">
        <text>squalene + reduced [NADPH--hemoprotein reductase] + O2 = (S)-2,3-epoxysqualene + oxidized [NADPH--hemoprotein reductase] + H2O + H(+)</text>
        <dbReference type="Rhea" id="RHEA:25282"/>
        <dbReference type="Rhea" id="RHEA-COMP:11964"/>
        <dbReference type="Rhea" id="RHEA-COMP:11965"/>
        <dbReference type="ChEBI" id="CHEBI:15377"/>
        <dbReference type="ChEBI" id="CHEBI:15378"/>
        <dbReference type="ChEBI" id="CHEBI:15379"/>
        <dbReference type="ChEBI" id="CHEBI:15440"/>
        <dbReference type="ChEBI" id="CHEBI:15441"/>
        <dbReference type="ChEBI" id="CHEBI:57618"/>
        <dbReference type="ChEBI" id="CHEBI:58210"/>
        <dbReference type="EC" id="1.14.14.17"/>
    </reaction>
</comment>
<dbReference type="InterPro" id="IPR006076">
    <property type="entry name" value="FAD-dep_OxRdtase"/>
</dbReference>
<dbReference type="InterPro" id="IPR013698">
    <property type="entry name" value="Squalene_epoxidase"/>
</dbReference>
<dbReference type="PANTHER" id="PTHR10835:SF0">
    <property type="entry name" value="SQUALENE MONOOXYGENASE"/>
    <property type="match status" value="1"/>
</dbReference>
<organism evidence="16">
    <name type="scientific">Micromonas pusilla (strain CCMP1545)</name>
    <name type="common">Picoplanktonic green alga</name>
    <dbReference type="NCBI Taxonomy" id="564608"/>
    <lineage>
        <taxon>Eukaryota</taxon>
        <taxon>Viridiplantae</taxon>
        <taxon>Chlorophyta</taxon>
        <taxon>Mamiellophyceae</taxon>
        <taxon>Mamiellales</taxon>
        <taxon>Mamiellaceae</taxon>
        <taxon>Micromonas</taxon>
    </lineage>
</organism>
<name>C1MS21_MICPC</name>
<dbReference type="SUPFAM" id="SSF51905">
    <property type="entry name" value="FAD/NAD(P)-binding domain"/>
    <property type="match status" value="1"/>
</dbReference>